<comment type="similarity">
    <text evidence="1 5">Belongs to the CoaE family.</text>
</comment>
<keyword evidence="4 5" id="KW-0173">Coenzyme A biosynthesis</keyword>
<evidence type="ECO:0000256" key="1">
    <source>
        <dbReference type="ARBA" id="ARBA00009018"/>
    </source>
</evidence>
<keyword evidence="3 5" id="KW-0067">ATP-binding</keyword>
<dbReference type="Gene3D" id="3.40.50.300">
    <property type="entry name" value="P-loop containing nucleotide triphosphate hydrolases"/>
    <property type="match status" value="1"/>
</dbReference>
<evidence type="ECO:0000256" key="6">
    <source>
        <dbReference type="NCBIfam" id="TIGR00152"/>
    </source>
</evidence>
<gene>
    <name evidence="5" type="primary">coaE</name>
    <name evidence="7" type="ORF">J5837_08725</name>
</gene>
<comment type="function">
    <text evidence="5">Catalyzes the phosphorylation of the 3'-hydroxyl group of dephosphocoenzyme A to form coenzyme A.</text>
</comment>
<dbReference type="GO" id="GO:0005524">
    <property type="term" value="F:ATP binding"/>
    <property type="evidence" value="ECO:0007669"/>
    <property type="project" value="UniProtKB-UniRule"/>
</dbReference>
<dbReference type="PANTHER" id="PTHR10695:SF46">
    <property type="entry name" value="BIFUNCTIONAL COENZYME A SYNTHASE-RELATED"/>
    <property type="match status" value="1"/>
</dbReference>
<evidence type="ECO:0000256" key="4">
    <source>
        <dbReference type="ARBA" id="ARBA00022993"/>
    </source>
</evidence>
<comment type="catalytic activity">
    <reaction evidence="5">
        <text>3'-dephospho-CoA + ATP = ADP + CoA + H(+)</text>
        <dbReference type="Rhea" id="RHEA:18245"/>
        <dbReference type="ChEBI" id="CHEBI:15378"/>
        <dbReference type="ChEBI" id="CHEBI:30616"/>
        <dbReference type="ChEBI" id="CHEBI:57287"/>
        <dbReference type="ChEBI" id="CHEBI:57328"/>
        <dbReference type="ChEBI" id="CHEBI:456216"/>
        <dbReference type="EC" id="2.7.1.24"/>
    </reaction>
</comment>
<evidence type="ECO:0000256" key="5">
    <source>
        <dbReference type="HAMAP-Rule" id="MF_00376"/>
    </source>
</evidence>
<keyword evidence="2 5" id="KW-0547">Nucleotide-binding</keyword>
<dbReference type="PROSITE" id="PS51219">
    <property type="entry name" value="DPCK"/>
    <property type="match status" value="1"/>
</dbReference>
<keyword evidence="8" id="KW-1185">Reference proteome</keyword>
<name>A0A941AU00_9GAMM</name>
<dbReference type="CDD" id="cd02022">
    <property type="entry name" value="DPCK"/>
    <property type="match status" value="1"/>
</dbReference>
<keyword evidence="5 7" id="KW-0808">Transferase</keyword>
<comment type="pathway">
    <text evidence="5">Cofactor biosynthesis; coenzyme A biosynthesis; CoA from (R)-pantothenate: step 5/5.</text>
</comment>
<protein>
    <recommendedName>
        <fullName evidence="5 6">Dephospho-CoA kinase</fullName>
        <ecNumber evidence="5 6">2.7.1.24</ecNumber>
    </recommendedName>
    <alternativeName>
        <fullName evidence="5">Dephosphocoenzyme A kinase</fullName>
    </alternativeName>
</protein>
<accession>A0A941AU00</accession>
<comment type="caution">
    <text evidence="7">The sequence shown here is derived from an EMBL/GenBank/DDBJ whole genome shotgun (WGS) entry which is preliminary data.</text>
</comment>
<keyword evidence="5" id="KW-0963">Cytoplasm</keyword>
<dbReference type="EC" id="2.7.1.24" evidence="5 6"/>
<dbReference type="Pfam" id="PF01121">
    <property type="entry name" value="CoaE"/>
    <property type="match status" value="1"/>
</dbReference>
<dbReference type="GO" id="GO:0004140">
    <property type="term" value="F:dephospho-CoA kinase activity"/>
    <property type="evidence" value="ECO:0007669"/>
    <property type="project" value="UniProtKB-UniRule"/>
</dbReference>
<proteinExistence type="inferred from homology"/>
<dbReference type="GO" id="GO:0005737">
    <property type="term" value="C:cytoplasm"/>
    <property type="evidence" value="ECO:0007669"/>
    <property type="project" value="UniProtKB-SubCell"/>
</dbReference>
<evidence type="ECO:0000313" key="7">
    <source>
        <dbReference type="EMBL" id="MBP3984511.1"/>
    </source>
</evidence>
<dbReference type="NCBIfam" id="TIGR00152">
    <property type="entry name" value="dephospho-CoA kinase"/>
    <property type="match status" value="1"/>
</dbReference>
<dbReference type="GO" id="GO:0015937">
    <property type="term" value="P:coenzyme A biosynthetic process"/>
    <property type="evidence" value="ECO:0007669"/>
    <property type="project" value="UniProtKB-UniRule"/>
</dbReference>
<dbReference type="PANTHER" id="PTHR10695">
    <property type="entry name" value="DEPHOSPHO-COA KINASE-RELATED"/>
    <property type="match status" value="1"/>
</dbReference>
<dbReference type="AlphaFoldDB" id="A0A941AU00"/>
<keyword evidence="5 7" id="KW-0418">Kinase</keyword>
<dbReference type="Proteomes" id="UP000673447">
    <property type="component" value="Unassembled WGS sequence"/>
</dbReference>
<dbReference type="SUPFAM" id="SSF52540">
    <property type="entry name" value="P-loop containing nucleoside triphosphate hydrolases"/>
    <property type="match status" value="1"/>
</dbReference>
<dbReference type="InterPro" id="IPR027417">
    <property type="entry name" value="P-loop_NTPase"/>
</dbReference>
<evidence type="ECO:0000313" key="8">
    <source>
        <dbReference type="Proteomes" id="UP000673447"/>
    </source>
</evidence>
<sequence length="212" mass="22720">MSDYIIGLTGGVASGKSALEYAFAQLGVGIADADRIAREIVEPGQPALAEVVARFGEAVLGADGRLDRAALRRRIFDHPADKAALERILHPRIRRELHERCRAAPGPYAIATIPLLAEGGGRANYPWLDRILVVDTPVEMQAARLVQRDGIDAALAEKMIAAQATRGQRLAIADDIVVNDGHLEHLQAAAAHLDTQYRALSRATTHSTVGAT</sequence>
<dbReference type="HAMAP" id="MF_00376">
    <property type="entry name" value="Dephospho_CoA_kinase"/>
    <property type="match status" value="1"/>
</dbReference>
<reference evidence="7" key="2">
    <citation type="submission" date="2021-03" db="EMBL/GenBank/DDBJ databases">
        <authorList>
            <person name="Cao W."/>
        </authorList>
    </citation>
    <scope>NUCLEOTIDE SEQUENCE</scope>
    <source>
        <strain evidence="7">110414</strain>
    </source>
</reference>
<organism evidence="7 8">
    <name type="scientific">Pseudoxanthomonas helianthi</name>
    <dbReference type="NCBI Taxonomy" id="1453541"/>
    <lineage>
        <taxon>Bacteria</taxon>
        <taxon>Pseudomonadati</taxon>
        <taxon>Pseudomonadota</taxon>
        <taxon>Gammaproteobacteria</taxon>
        <taxon>Lysobacterales</taxon>
        <taxon>Lysobacteraceae</taxon>
        <taxon>Pseudoxanthomonas</taxon>
    </lineage>
</organism>
<feature type="binding site" evidence="5">
    <location>
        <begin position="13"/>
        <end position="18"/>
    </location>
    <ligand>
        <name>ATP</name>
        <dbReference type="ChEBI" id="CHEBI:30616"/>
    </ligand>
</feature>
<evidence type="ECO:0000256" key="3">
    <source>
        <dbReference type="ARBA" id="ARBA00022840"/>
    </source>
</evidence>
<comment type="subcellular location">
    <subcellularLocation>
        <location evidence="5">Cytoplasm</location>
    </subcellularLocation>
</comment>
<dbReference type="RefSeq" id="WP_210536385.1">
    <property type="nucleotide sequence ID" value="NZ_JAGKTC010000002.1"/>
</dbReference>
<evidence type="ECO:0000256" key="2">
    <source>
        <dbReference type="ARBA" id="ARBA00022741"/>
    </source>
</evidence>
<reference evidence="7" key="1">
    <citation type="journal article" date="2016" name="Int. J. Syst. Evol. Microbiol.">
        <title>Pseudoxanthomonas helianthi sp. nov., isolated from roots of Jerusalem artichoke (Helianthus tuberosus).</title>
        <authorList>
            <person name="Kittiwongwattana C."/>
            <person name="Thawai C."/>
        </authorList>
    </citation>
    <scope>NUCLEOTIDE SEQUENCE</scope>
    <source>
        <strain evidence="7">110414</strain>
    </source>
</reference>
<dbReference type="InterPro" id="IPR001977">
    <property type="entry name" value="Depp_CoAkinase"/>
</dbReference>
<dbReference type="EMBL" id="JAGKTC010000002">
    <property type="protein sequence ID" value="MBP3984511.1"/>
    <property type="molecule type" value="Genomic_DNA"/>
</dbReference>